<name>A0AA48L4L3_9TREE</name>
<keyword evidence="7" id="KW-0732">Signal</keyword>
<feature type="region of interest" description="Disordered" evidence="5">
    <location>
        <begin position="19"/>
        <end position="73"/>
    </location>
</feature>
<feature type="signal peptide" evidence="7">
    <location>
        <begin position="1"/>
        <end position="17"/>
    </location>
</feature>
<organism evidence="8 9">
    <name type="scientific">Cutaneotrichosporon cavernicola</name>
    <dbReference type="NCBI Taxonomy" id="279322"/>
    <lineage>
        <taxon>Eukaryota</taxon>
        <taxon>Fungi</taxon>
        <taxon>Dikarya</taxon>
        <taxon>Basidiomycota</taxon>
        <taxon>Agaricomycotina</taxon>
        <taxon>Tremellomycetes</taxon>
        <taxon>Trichosporonales</taxon>
        <taxon>Trichosporonaceae</taxon>
        <taxon>Cutaneotrichosporon</taxon>
    </lineage>
</organism>
<keyword evidence="3 6" id="KW-1133">Transmembrane helix</keyword>
<evidence type="ECO:0000313" key="8">
    <source>
        <dbReference type="EMBL" id="BEI91850.1"/>
    </source>
</evidence>
<feature type="region of interest" description="Disordered" evidence="5">
    <location>
        <begin position="286"/>
        <end position="316"/>
    </location>
</feature>
<dbReference type="Proteomes" id="UP001233271">
    <property type="component" value="Chromosome 4"/>
</dbReference>
<dbReference type="InterPro" id="IPR051694">
    <property type="entry name" value="Immunoregulatory_rcpt-like"/>
</dbReference>
<feature type="compositionally biased region" description="Low complexity" evidence="5">
    <location>
        <begin position="19"/>
        <end position="36"/>
    </location>
</feature>
<proteinExistence type="predicted"/>
<evidence type="ECO:0000256" key="5">
    <source>
        <dbReference type="SAM" id="MobiDB-lite"/>
    </source>
</evidence>
<feature type="compositionally biased region" description="Pro residues" evidence="5">
    <location>
        <begin position="579"/>
        <end position="592"/>
    </location>
</feature>
<feature type="compositionally biased region" description="Polar residues" evidence="5">
    <location>
        <begin position="428"/>
        <end position="442"/>
    </location>
</feature>
<dbReference type="KEGG" id="ccac:CcaHIS019_0406700"/>
<dbReference type="GO" id="GO:0071944">
    <property type="term" value="C:cell periphery"/>
    <property type="evidence" value="ECO:0007669"/>
    <property type="project" value="UniProtKB-ARBA"/>
</dbReference>
<dbReference type="PANTHER" id="PTHR15549:SF30">
    <property type="entry name" value="MID2 DOMAIN-CONTAINING PROTEIN"/>
    <property type="match status" value="1"/>
</dbReference>
<reference evidence="8" key="1">
    <citation type="journal article" date="2023" name="BMC Genomics">
        <title>Chromosome-level genome assemblies of Cutaneotrichosporon spp. (Trichosporonales, Basidiomycota) reveal imbalanced evolution between nucleotide sequences and chromosome synteny.</title>
        <authorList>
            <person name="Kobayashi Y."/>
            <person name="Kayamori A."/>
            <person name="Aoki K."/>
            <person name="Shiwa Y."/>
            <person name="Matsutani M."/>
            <person name="Fujita N."/>
            <person name="Sugita T."/>
            <person name="Iwasaki W."/>
            <person name="Tanaka N."/>
            <person name="Takashima M."/>
        </authorList>
    </citation>
    <scope>NUCLEOTIDE SEQUENCE</scope>
    <source>
        <strain evidence="8">HIS019</strain>
    </source>
</reference>
<feature type="region of interest" description="Disordered" evidence="5">
    <location>
        <begin position="351"/>
        <end position="372"/>
    </location>
</feature>
<evidence type="ECO:0000256" key="1">
    <source>
        <dbReference type="ARBA" id="ARBA00004167"/>
    </source>
</evidence>
<evidence type="ECO:0008006" key="10">
    <source>
        <dbReference type="Google" id="ProtNLM"/>
    </source>
</evidence>
<feature type="chain" id="PRO_5041416265" description="Mid2 domain-containing protein" evidence="7">
    <location>
        <begin position="18"/>
        <end position="684"/>
    </location>
</feature>
<feature type="transmembrane region" description="Helical" evidence="6">
    <location>
        <begin position="323"/>
        <end position="345"/>
    </location>
</feature>
<protein>
    <recommendedName>
        <fullName evidence="10">Mid2 domain-containing protein</fullName>
    </recommendedName>
</protein>
<evidence type="ECO:0000256" key="4">
    <source>
        <dbReference type="ARBA" id="ARBA00023136"/>
    </source>
</evidence>
<dbReference type="EMBL" id="AP028215">
    <property type="protein sequence ID" value="BEI91850.1"/>
    <property type="molecule type" value="Genomic_DNA"/>
</dbReference>
<evidence type="ECO:0000256" key="2">
    <source>
        <dbReference type="ARBA" id="ARBA00022692"/>
    </source>
</evidence>
<feature type="compositionally biased region" description="Polar residues" evidence="5">
    <location>
        <begin position="451"/>
        <end position="460"/>
    </location>
</feature>
<feature type="compositionally biased region" description="Pro residues" evidence="5">
    <location>
        <begin position="507"/>
        <end position="517"/>
    </location>
</feature>
<comment type="subcellular location">
    <subcellularLocation>
        <location evidence="1">Membrane</location>
        <topology evidence="1">Single-pass membrane protein</topology>
    </subcellularLocation>
</comment>
<accession>A0AA48L4L3</accession>
<evidence type="ECO:0000313" key="9">
    <source>
        <dbReference type="Proteomes" id="UP001233271"/>
    </source>
</evidence>
<keyword evidence="9" id="KW-1185">Reference proteome</keyword>
<feature type="compositionally biased region" description="Polar residues" evidence="5">
    <location>
        <begin position="53"/>
        <end position="73"/>
    </location>
</feature>
<dbReference type="PANTHER" id="PTHR15549">
    <property type="entry name" value="PAIRED IMMUNOGLOBULIN-LIKE TYPE 2 RECEPTOR"/>
    <property type="match status" value="1"/>
</dbReference>
<feature type="compositionally biased region" description="Polar residues" evidence="5">
    <location>
        <begin position="617"/>
        <end position="632"/>
    </location>
</feature>
<feature type="compositionally biased region" description="Basic and acidic residues" evidence="5">
    <location>
        <begin position="633"/>
        <end position="642"/>
    </location>
</feature>
<dbReference type="AlphaFoldDB" id="A0AA48L4L3"/>
<evidence type="ECO:0000256" key="7">
    <source>
        <dbReference type="SAM" id="SignalP"/>
    </source>
</evidence>
<feature type="region of interest" description="Disordered" evidence="5">
    <location>
        <begin position="414"/>
        <end position="659"/>
    </location>
</feature>
<evidence type="ECO:0000256" key="6">
    <source>
        <dbReference type="SAM" id="Phobius"/>
    </source>
</evidence>
<dbReference type="GeneID" id="85495720"/>
<gene>
    <name evidence="8" type="ORF">CcaverHIS019_0406700</name>
</gene>
<evidence type="ECO:0000256" key="3">
    <source>
        <dbReference type="ARBA" id="ARBA00022989"/>
    </source>
</evidence>
<dbReference type="GO" id="GO:0016020">
    <property type="term" value="C:membrane"/>
    <property type="evidence" value="ECO:0007669"/>
    <property type="project" value="UniProtKB-SubCell"/>
</dbReference>
<feature type="compositionally biased region" description="Low complexity" evidence="5">
    <location>
        <begin position="130"/>
        <end position="207"/>
    </location>
</feature>
<dbReference type="RefSeq" id="XP_060457115.1">
    <property type="nucleotide sequence ID" value="XM_060600530.1"/>
</dbReference>
<keyword evidence="2 6" id="KW-0812">Transmembrane</keyword>
<feature type="region of interest" description="Disordered" evidence="5">
    <location>
        <begin position="126"/>
        <end position="209"/>
    </location>
</feature>
<keyword evidence="4 6" id="KW-0472">Membrane</keyword>
<feature type="compositionally biased region" description="Low complexity" evidence="5">
    <location>
        <begin position="294"/>
        <end position="316"/>
    </location>
</feature>
<sequence>MRAVLLLLFAGYAVAQGAGPPAPVPTSTSSSAAAPTAAPPPSSNSQAAPPAQTTPQNQESTPVAQSSAPPTTTSFSGPATFVFASIATATQCVGAGIRWDLRNADKTKYAVDMYAFNIGVDQSIPPAPSPSSSAATPANTPAAQPSSSNNATPAANTPNAAPAASAASPAAPAAPANPNPQSSNPPTTQAVAGGGAAAPPAKRAFGPLDHVNPMVRDEHVQLVARANINATVVKGWRTNIPYDWVVDVPPGRYRILAIVNDEARTWAESAPFTVIAGTNTTCVKDTPDASNSVSSGAPGKTSGAAGSGSEEAGSKKSGLSGGAIAGVVIGVLAGVALAILAFICFRKAARDKRRDAGGREPQTPMRNLIGEPTDFRKTKGARASMGHALAAIGIGANRGGGVERAERGEKPLFPAVPRMSMGNRRGSDMTTGTDNPFETAPTTPVEEKTPSHTPGSSFGTSIPPASALAAGAAAREERDNHLCPPRSPPRGVYDGIDDEPDTFRPSTPTPMRLPPSQVPANLAPSSVGTSPPGGSPVGTGPNTPVTPGFAGRASHLSRPSAGSLHDAVDTPTTTTTPSVLPPSAFPATPSSPPRVVERKTSTRRKPVPRLTDEDVESPTQAATSSQGHTSDSSPERALKLPETKPIGGGPAGDEFGLNAALAGIEHSQSFTLMPDPPLQQNDQR</sequence>
<feature type="compositionally biased region" description="Low complexity" evidence="5">
    <location>
        <begin position="524"/>
        <end position="548"/>
    </location>
</feature>